<keyword evidence="1" id="KW-0175">Coiled coil</keyword>
<evidence type="ECO:0008006" key="4">
    <source>
        <dbReference type="Google" id="ProtNLM"/>
    </source>
</evidence>
<dbReference type="AlphaFoldDB" id="A0A0B7NVR0"/>
<proteinExistence type="predicted"/>
<evidence type="ECO:0000313" key="2">
    <source>
        <dbReference type="EMBL" id="CEP19650.1"/>
    </source>
</evidence>
<dbReference type="InterPro" id="IPR028938">
    <property type="entry name" value="Rsf1-like"/>
</dbReference>
<dbReference type="OrthoDB" id="303107at2759"/>
<dbReference type="PANTHER" id="PTHR14296">
    <property type="entry name" value="REMODELING AND SPACING FACTOR 1"/>
    <property type="match status" value="1"/>
</dbReference>
<feature type="coiled-coil region" evidence="1">
    <location>
        <begin position="289"/>
        <end position="372"/>
    </location>
</feature>
<name>A0A0B7NVR0_9FUNG</name>
<evidence type="ECO:0000313" key="3">
    <source>
        <dbReference type="Proteomes" id="UP000054107"/>
    </source>
</evidence>
<dbReference type="GO" id="GO:0006355">
    <property type="term" value="P:regulation of DNA-templated transcription"/>
    <property type="evidence" value="ECO:0007669"/>
    <property type="project" value="InterPro"/>
</dbReference>
<reference evidence="2 3" key="1">
    <citation type="submission" date="2014-09" db="EMBL/GenBank/DDBJ databases">
        <authorList>
            <person name="Ellenberger Sabrina"/>
        </authorList>
    </citation>
    <scope>NUCLEOTIDE SEQUENCE [LARGE SCALE GENOMIC DNA]</scope>
    <source>
        <strain evidence="2 3">CBS 412.66</strain>
    </source>
</reference>
<keyword evidence="3" id="KW-1185">Reference proteome</keyword>
<organism evidence="2 3">
    <name type="scientific">Parasitella parasitica</name>
    <dbReference type="NCBI Taxonomy" id="35722"/>
    <lineage>
        <taxon>Eukaryota</taxon>
        <taxon>Fungi</taxon>
        <taxon>Fungi incertae sedis</taxon>
        <taxon>Mucoromycota</taxon>
        <taxon>Mucoromycotina</taxon>
        <taxon>Mucoromycetes</taxon>
        <taxon>Mucorales</taxon>
        <taxon>Mucorineae</taxon>
        <taxon>Mucoraceae</taxon>
        <taxon>Parasitella</taxon>
    </lineage>
</organism>
<sequence>MPSRNHTSNATSKKSKFTGPRVIIPIKKKKPKKKLEVHVNENSSPVEILHASWEFISAFQFFYTFNAYFHLPKDLSIQQLEEALVAGKDEEPVPDEHVAHLKRESSVLSQQSSQSGGESLPVRNYLANFMVHIISPLLTPRQQTLINQDNYEQFVADVFPDYSNFANMHIIDKIKVLKSIEMAHVEIADPDLLALQVDKSSKALRVSPLGTDCEGWVYWYFGHQRLYREVPLVIGKKGPDALEFSFELVCYTIEQWKETIEKLKSVKRPANKKIAKTVNALGAEVIVEIEAKEKARLAHEAKMKRARELELMPKKRSRRLEVKFEEQVKRQKLLDEEREQAELEALASQKEAEQAEVMIEKCSREIQKAEISLRKNLRAFITDLMVAGHESKAAMQPLTTLVNTKTPLHERLAKMQGWIRLLEGSISMELSEEDGTIQFVGESVDTALVSVLFTSAMAVYLNTLMLLKLNPISVAFETADQTYADLILDHFENIESFTLALNNIITSITDKAIREDVVQFLAAIFAPDVHQIAEAQQPERGVEEAKVDELEPGINGVHDPAAALFDGVGELSDSNSISSDDNKLGESISSTAADTIKLDASNTVSTTDVDSADVEEIDEYDLVPADTDATTDNCITDIAPSLHTSAEITTEITADPPTLKAASTNDTVPHTSLETLTNELPTSYATLDNDTTVACMETSPEKLAVDELVDVQIMESVAWLDSVNTTDSLKISVESSLETDTSMSAASVPHESL</sequence>
<evidence type="ECO:0000256" key="1">
    <source>
        <dbReference type="SAM" id="Coils"/>
    </source>
</evidence>
<dbReference type="STRING" id="35722.A0A0B7NVR0"/>
<protein>
    <recommendedName>
        <fullName evidence="4">DDT domain-containing protein</fullName>
    </recommendedName>
</protein>
<gene>
    <name evidence="2" type="primary">PARPA_13966.1 scaffold 47516</name>
</gene>
<dbReference type="Proteomes" id="UP000054107">
    <property type="component" value="Unassembled WGS sequence"/>
</dbReference>
<accession>A0A0B7NVR0</accession>
<dbReference type="EMBL" id="LN734065">
    <property type="protein sequence ID" value="CEP19650.1"/>
    <property type="molecule type" value="Genomic_DNA"/>
</dbReference>
<dbReference type="GO" id="GO:0031213">
    <property type="term" value="C:RSF complex"/>
    <property type="evidence" value="ECO:0007669"/>
    <property type="project" value="InterPro"/>
</dbReference>
<dbReference type="PANTHER" id="PTHR14296:SF3">
    <property type="entry name" value="DIKAR, ISOFORM F"/>
    <property type="match status" value="1"/>
</dbReference>